<sequence length="280" mass="29643">MTDRARSNAAVEVFEQAASSYDRTGVSFFGPFGAELVRCAGIRPGDRVLDVGCGRGAVLFPAADATGPTGRVTGIDLAPAMVSFTAEDLRRAGLTHVDVRVDDAQQPDFPPGSFDAILAGLVVFLLPEPQQALRTYARLLRPAGRLAVSTFAAQDPAFVAAMDALAAHLPADQPRPAPAADPFADERTITATMAVADLAVTSIRDYQVESKFREVGHWMEWMWSHGGRALLRHIVPERHDAAIADAARALEPARVPDGGLALTTAIRITVATPRAGAPAS</sequence>
<dbReference type="PANTHER" id="PTHR43591">
    <property type="entry name" value="METHYLTRANSFERASE"/>
    <property type="match status" value="1"/>
</dbReference>
<dbReference type="GO" id="GO:0008168">
    <property type="term" value="F:methyltransferase activity"/>
    <property type="evidence" value="ECO:0007669"/>
    <property type="project" value="UniProtKB-KW"/>
</dbReference>
<dbReference type="PANTHER" id="PTHR43591:SF24">
    <property type="entry name" value="2-METHOXY-6-POLYPRENYL-1,4-BENZOQUINOL METHYLASE, MITOCHONDRIAL"/>
    <property type="match status" value="1"/>
</dbReference>
<dbReference type="GO" id="GO:0032259">
    <property type="term" value="P:methylation"/>
    <property type="evidence" value="ECO:0007669"/>
    <property type="project" value="UniProtKB-KW"/>
</dbReference>
<evidence type="ECO:0000259" key="1">
    <source>
        <dbReference type="Pfam" id="PF13847"/>
    </source>
</evidence>
<keyword evidence="2" id="KW-0489">Methyltransferase</keyword>
<dbReference type="Gene3D" id="3.40.50.150">
    <property type="entry name" value="Vaccinia Virus protein VP39"/>
    <property type="match status" value="1"/>
</dbReference>
<gene>
    <name evidence="2" type="ORF">D7044_08870</name>
</gene>
<organism evidence="2 3">
    <name type="scientific">Micromonospora musae</name>
    <dbReference type="NCBI Taxonomy" id="1894970"/>
    <lineage>
        <taxon>Bacteria</taxon>
        <taxon>Bacillati</taxon>
        <taxon>Actinomycetota</taxon>
        <taxon>Actinomycetes</taxon>
        <taxon>Micromonosporales</taxon>
        <taxon>Micromonosporaceae</taxon>
        <taxon>Micromonospora</taxon>
    </lineage>
</organism>
<proteinExistence type="predicted"/>
<reference evidence="2 3" key="1">
    <citation type="submission" date="2018-09" db="EMBL/GenBank/DDBJ databases">
        <title>Micromonospora sp. nov. MS1-9, isolated from a root of Musa sp.</title>
        <authorList>
            <person name="Kuncharoen N."/>
            <person name="Kudo T."/>
            <person name="Ohkuma M."/>
            <person name="Yuki M."/>
            <person name="Tanasupawat S."/>
        </authorList>
    </citation>
    <scope>NUCLEOTIDE SEQUENCE [LARGE SCALE GENOMIC DNA]</scope>
    <source>
        <strain evidence="2 3">MS1-9</strain>
    </source>
</reference>
<name>A0A3A9YA24_9ACTN</name>
<dbReference type="EMBL" id="RAZT01000004">
    <property type="protein sequence ID" value="RKN34158.1"/>
    <property type="molecule type" value="Genomic_DNA"/>
</dbReference>
<accession>A0A3A9YA24</accession>
<dbReference type="InterPro" id="IPR025714">
    <property type="entry name" value="Methyltranfer_dom"/>
</dbReference>
<comment type="caution">
    <text evidence="2">The sequence shown here is derived from an EMBL/GenBank/DDBJ whole genome shotgun (WGS) entry which is preliminary data.</text>
</comment>
<dbReference type="CDD" id="cd02440">
    <property type="entry name" value="AdoMet_MTases"/>
    <property type="match status" value="1"/>
</dbReference>
<dbReference type="SUPFAM" id="SSF53335">
    <property type="entry name" value="S-adenosyl-L-methionine-dependent methyltransferases"/>
    <property type="match status" value="1"/>
</dbReference>
<dbReference type="AlphaFoldDB" id="A0A3A9YA24"/>
<feature type="domain" description="Methyltransferase" evidence="1">
    <location>
        <begin position="44"/>
        <end position="171"/>
    </location>
</feature>
<keyword evidence="2" id="KW-0808">Transferase</keyword>
<dbReference type="InterPro" id="IPR029063">
    <property type="entry name" value="SAM-dependent_MTases_sf"/>
</dbReference>
<evidence type="ECO:0000313" key="2">
    <source>
        <dbReference type="EMBL" id="RKN34158.1"/>
    </source>
</evidence>
<protein>
    <submittedName>
        <fullName evidence="2">Methyltransferase domain-containing protein</fullName>
    </submittedName>
</protein>
<dbReference type="Pfam" id="PF13847">
    <property type="entry name" value="Methyltransf_31"/>
    <property type="match status" value="1"/>
</dbReference>
<evidence type="ECO:0000313" key="3">
    <source>
        <dbReference type="Proteomes" id="UP000275865"/>
    </source>
</evidence>
<dbReference type="Proteomes" id="UP000275865">
    <property type="component" value="Unassembled WGS sequence"/>
</dbReference>